<feature type="binding site" evidence="2">
    <location>
        <position position="62"/>
    </location>
    <ligand>
        <name>Fe cation</name>
        <dbReference type="ChEBI" id="CHEBI:24875"/>
    </ligand>
</feature>
<evidence type="ECO:0000256" key="3">
    <source>
        <dbReference type="RuleBase" id="RU003457"/>
    </source>
</evidence>
<feature type="domain" description="Pirin C-terminal" evidence="5">
    <location>
        <begin position="187"/>
        <end position="285"/>
    </location>
</feature>
<feature type="domain" description="Pirin N-terminal" evidence="4">
    <location>
        <begin position="23"/>
        <end position="128"/>
    </location>
</feature>
<dbReference type="EMBL" id="RPDH01000003">
    <property type="protein sequence ID" value="RPE05667.1"/>
    <property type="molecule type" value="Genomic_DNA"/>
</dbReference>
<reference evidence="6 7" key="1">
    <citation type="submission" date="2018-11" db="EMBL/GenBank/DDBJ databases">
        <title>Chitinophaga lutea sp.nov., isolate from arsenic contaminated soil.</title>
        <authorList>
            <person name="Zong Y."/>
        </authorList>
    </citation>
    <scope>NUCLEOTIDE SEQUENCE [LARGE SCALE GENOMIC DNA]</scope>
    <source>
        <strain evidence="6 7">ZY74</strain>
    </source>
</reference>
<feature type="binding site" evidence="2">
    <location>
        <position position="106"/>
    </location>
    <ligand>
        <name>Fe cation</name>
        <dbReference type="ChEBI" id="CHEBI:24875"/>
    </ligand>
</feature>
<dbReference type="Pfam" id="PF02678">
    <property type="entry name" value="Pirin"/>
    <property type="match status" value="1"/>
</dbReference>
<comment type="cofactor">
    <cofactor evidence="2">
        <name>Fe cation</name>
        <dbReference type="ChEBI" id="CHEBI:24875"/>
    </cofactor>
    <text evidence="2">Binds 1 Fe cation per subunit.</text>
</comment>
<feature type="binding site" evidence="2">
    <location>
        <position position="108"/>
    </location>
    <ligand>
        <name>Fe cation</name>
        <dbReference type="ChEBI" id="CHEBI:24875"/>
    </ligand>
</feature>
<dbReference type="PIRSF" id="PIRSF006232">
    <property type="entry name" value="Pirin"/>
    <property type="match status" value="1"/>
</dbReference>
<proteinExistence type="inferred from homology"/>
<dbReference type="PANTHER" id="PTHR13903">
    <property type="entry name" value="PIRIN-RELATED"/>
    <property type="match status" value="1"/>
</dbReference>
<dbReference type="InterPro" id="IPR014710">
    <property type="entry name" value="RmlC-like_jellyroll"/>
</dbReference>
<evidence type="ECO:0000259" key="4">
    <source>
        <dbReference type="Pfam" id="PF02678"/>
    </source>
</evidence>
<dbReference type="AlphaFoldDB" id="A0A3N4PMW7"/>
<dbReference type="InterPro" id="IPR003829">
    <property type="entry name" value="Pirin_N_dom"/>
</dbReference>
<dbReference type="Pfam" id="PF05726">
    <property type="entry name" value="Pirin_C"/>
    <property type="match status" value="1"/>
</dbReference>
<dbReference type="CDD" id="cd02247">
    <property type="entry name" value="cupin_pirin_C"/>
    <property type="match status" value="1"/>
</dbReference>
<dbReference type="InterPro" id="IPR011051">
    <property type="entry name" value="RmlC_Cupin_sf"/>
</dbReference>
<sequence length="290" mass="31963">MNRYRSVKHVLYADLKEMGEVPVRQPFPSVHADRVDPFLLLHHLQWKVPDDRPLRHTGVDPHPHRGFSPVTFIIKGGVHHRDSRGNNSVVWAGGTQWMHAGRGIIHSERPPEGILEKGAEQEMLQLWVNSPASRKMDQPAYFALHAEDTPVVKDTAGLVQIRVIAGELNGVKGPVPALTPVNTFMAEFKAGGEYEFALPAGHHAFIYVVHGVVEVTGGSVYTTYHAVVFNDDGEGIGLKADADSLVFIASGQPLNEKIAANGPFVMNTETEVLEAMRDYRMGKMGILIED</sequence>
<dbReference type="InterPro" id="IPR008778">
    <property type="entry name" value="Pirin_C_dom"/>
</dbReference>
<evidence type="ECO:0000256" key="1">
    <source>
        <dbReference type="ARBA" id="ARBA00008416"/>
    </source>
</evidence>
<gene>
    <name evidence="6" type="ORF">EGT74_25170</name>
</gene>
<evidence type="ECO:0000313" key="6">
    <source>
        <dbReference type="EMBL" id="RPE05667.1"/>
    </source>
</evidence>
<protein>
    <submittedName>
        <fullName evidence="6">Pirin family protein</fullName>
    </submittedName>
</protein>
<feature type="binding site" evidence="2">
    <location>
        <position position="64"/>
    </location>
    <ligand>
        <name>Fe cation</name>
        <dbReference type="ChEBI" id="CHEBI:24875"/>
    </ligand>
</feature>
<dbReference type="OrthoDB" id="321327at2"/>
<organism evidence="6 7">
    <name type="scientific">Chitinophaga lutea</name>
    <dbReference type="NCBI Taxonomy" id="2488634"/>
    <lineage>
        <taxon>Bacteria</taxon>
        <taxon>Pseudomonadati</taxon>
        <taxon>Bacteroidota</taxon>
        <taxon>Chitinophagia</taxon>
        <taxon>Chitinophagales</taxon>
        <taxon>Chitinophagaceae</taxon>
        <taxon>Chitinophaga</taxon>
    </lineage>
</organism>
<dbReference type="RefSeq" id="WP_123849316.1">
    <property type="nucleotide sequence ID" value="NZ_RPDH01000003.1"/>
</dbReference>
<dbReference type="PANTHER" id="PTHR13903:SF8">
    <property type="entry name" value="PIRIN"/>
    <property type="match status" value="1"/>
</dbReference>
<keyword evidence="2" id="KW-0479">Metal-binding</keyword>
<name>A0A3N4PMW7_9BACT</name>
<dbReference type="Proteomes" id="UP000278351">
    <property type="component" value="Unassembled WGS sequence"/>
</dbReference>
<dbReference type="Gene3D" id="2.60.120.10">
    <property type="entry name" value="Jelly Rolls"/>
    <property type="match status" value="2"/>
</dbReference>
<keyword evidence="7" id="KW-1185">Reference proteome</keyword>
<dbReference type="InterPro" id="IPR012093">
    <property type="entry name" value="Pirin"/>
</dbReference>
<accession>A0A3N4PMW7</accession>
<comment type="similarity">
    <text evidence="1 3">Belongs to the pirin family.</text>
</comment>
<evidence type="ECO:0000259" key="5">
    <source>
        <dbReference type="Pfam" id="PF05726"/>
    </source>
</evidence>
<evidence type="ECO:0000313" key="7">
    <source>
        <dbReference type="Proteomes" id="UP000278351"/>
    </source>
</evidence>
<evidence type="ECO:0000256" key="2">
    <source>
        <dbReference type="PIRSR" id="PIRSR006232-1"/>
    </source>
</evidence>
<comment type="caution">
    <text evidence="6">The sequence shown here is derived from an EMBL/GenBank/DDBJ whole genome shotgun (WGS) entry which is preliminary data.</text>
</comment>
<keyword evidence="2" id="KW-0408">Iron</keyword>
<dbReference type="CDD" id="cd02909">
    <property type="entry name" value="cupin_pirin_N"/>
    <property type="match status" value="1"/>
</dbReference>
<dbReference type="SUPFAM" id="SSF51182">
    <property type="entry name" value="RmlC-like cupins"/>
    <property type="match status" value="1"/>
</dbReference>
<dbReference type="GO" id="GO:0046872">
    <property type="term" value="F:metal ion binding"/>
    <property type="evidence" value="ECO:0007669"/>
    <property type="project" value="UniProtKB-KW"/>
</dbReference>